<keyword evidence="1" id="KW-0732">Signal</keyword>
<protein>
    <submittedName>
        <fullName evidence="2">Uncharacterized protein</fullName>
    </submittedName>
</protein>
<organism evidence="2 3">
    <name type="scientific">Ramlibacter alkalitolerans</name>
    <dbReference type="NCBI Taxonomy" id="2039631"/>
    <lineage>
        <taxon>Bacteria</taxon>
        <taxon>Pseudomonadati</taxon>
        <taxon>Pseudomonadota</taxon>
        <taxon>Betaproteobacteria</taxon>
        <taxon>Burkholderiales</taxon>
        <taxon>Comamonadaceae</taxon>
        <taxon>Ramlibacter</taxon>
    </lineage>
</organism>
<dbReference type="EMBL" id="JAEQND010000008">
    <property type="protein sequence ID" value="MBL0426557.1"/>
    <property type="molecule type" value="Genomic_DNA"/>
</dbReference>
<name>A0ABS1JQM8_9BURK</name>
<accession>A0ABS1JQM8</accession>
<gene>
    <name evidence="2" type="ORF">JI746_15690</name>
</gene>
<evidence type="ECO:0000313" key="2">
    <source>
        <dbReference type="EMBL" id="MBL0426557.1"/>
    </source>
</evidence>
<comment type="caution">
    <text evidence="2">The sequence shown here is derived from an EMBL/GenBank/DDBJ whole genome shotgun (WGS) entry which is preliminary data.</text>
</comment>
<dbReference type="RefSeq" id="WP_201690756.1">
    <property type="nucleotide sequence ID" value="NZ_JAEQND010000008.1"/>
</dbReference>
<feature type="signal peptide" evidence="1">
    <location>
        <begin position="1"/>
        <end position="20"/>
    </location>
</feature>
<sequence length="74" mass="7528">MKAPAILLAAALACGGAAFAADTHDNGAAGSSARQTAHQLAGDFKQAMHKLGAATRRVLHRADAAIHRSGKHDT</sequence>
<evidence type="ECO:0000313" key="3">
    <source>
        <dbReference type="Proteomes" id="UP000622707"/>
    </source>
</evidence>
<keyword evidence="3" id="KW-1185">Reference proteome</keyword>
<evidence type="ECO:0000256" key="1">
    <source>
        <dbReference type="SAM" id="SignalP"/>
    </source>
</evidence>
<dbReference type="Proteomes" id="UP000622707">
    <property type="component" value="Unassembled WGS sequence"/>
</dbReference>
<proteinExistence type="predicted"/>
<feature type="chain" id="PRO_5046737673" evidence="1">
    <location>
        <begin position="21"/>
        <end position="74"/>
    </location>
</feature>
<reference evidence="2 3" key="1">
    <citation type="journal article" date="2017" name="Int. J. Syst. Evol. Microbiol.">
        <title>Ramlibacter alkalitolerans sp. nov., alkali-tolerant bacterium isolated from soil of ginseng.</title>
        <authorList>
            <person name="Lee D.H."/>
            <person name="Cha C.J."/>
        </authorList>
    </citation>
    <scope>NUCLEOTIDE SEQUENCE [LARGE SCALE GENOMIC DNA]</scope>
    <source>
        <strain evidence="2 3">KACC 19305</strain>
    </source>
</reference>